<sequence>MTVTSSTPTYYSGPGVTHVDTSCLDNWADPDTLDTYAGNLKTHGSDFKTAITDAKNSWQGLTASFKAPGDTSLFAALDTPATKAGNVSSVAASISTSITTFASTTRTLQTERTNLLAKVATFNNAEFQCTADDAKNASDSSSSKNKRGEEGAALQVEVWALARKYQNAVDTCAADLGNINEDGTKKHPLQSAFDGYTQGLFRSTLVSFATSYRAPLLRGKQLVAKINGKTIRGPKFEIPGKGAKFDPNSWFFHKKSVSNGFTDMPSTVIKSGPKGKWGVGFEHTTGGTTVGAVGKAAGRAAFVVGAALTYKSEYDTAQQKLKEENPGLSDKERRSKAVETAAVRGTGQLAAAALTGAAIGSALPVGGTAVGLAVGAAVGAAMMIPTGDGKNVGDRIGDASEAVWSGAKKAGSGIKNAFKKIF</sequence>
<keyword evidence="2" id="KW-1185">Reference proteome</keyword>
<dbReference type="Proteomes" id="UP000273044">
    <property type="component" value="Chromosome"/>
</dbReference>
<gene>
    <name evidence="1" type="ORF">NCTC12967_02924</name>
</gene>
<proteinExistence type="predicted"/>
<protein>
    <submittedName>
        <fullName evidence="1">Uncharacterized protein</fullName>
    </submittedName>
</protein>
<dbReference type="EMBL" id="LR134406">
    <property type="protein sequence ID" value="VEH71598.1"/>
    <property type="molecule type" value="Genomic_DNA"/>
</dbReference>
<accession>A0A3S4UWP1</accession>
<dbReference type="AlphaFoldDB" id="A0A3S4UWP1"/>
<organism evidence="1 2">
    <name type="scientific">Arachnia propionica</name>
    <dbReference type="NCBI Taxonomy" id="1750"/>
    <lineage>
        <taxon>Bacteria</taxon>
        <taxon>Bacillati</taxon>
        <taxon>Actinomycetota</taxon>
        <taxon>Actinomycetes</taxon>
        <taxon>Propionibacteriales</taxon>
        <taxon>Propionibacteriaceae</taxon>
        <taxon>Arachnia</taxon>
    </lineage>
</organism>
<reference evidence="1 2" key="1">
    <citation type="submission" date="2018-12" db="EMBL/GenBank/DDBJ databases">
        <authorList>
            <consortium name="Pathogen Informatics"/>
        </authorList>
    </citation>
    <scope>NUCLEOTIDE SEQUENCE [LARGE SCALE GENOMIC DNA]</scope>
    <source>
        <strain evidence="1 2">NCTC12967</strain>
    </source>
</reference>
<evidence type="ECO:0000313" key="2">
    <source>
        <dbReference type="Proteomes" id="UP000273044"/>
    </source>
</evidence>
<evidence type="ECO:0000313" key="1">
    <source>
        <dbReference type="EMBL" id="VEH71598.1"/>
    </source>
</evidence>
<name>A0A3S4UWP1_9ACTN</name>